<dbReference type="InterPro" id="IPR005163">
    <property type="entry name" value="Tri_helical_YiiM-like"/>
</dbReference>
<name>A0ABP9EUX6_9ACTN</name>
<accession>A0ABP9EUX6</accession>
<keyword evidence="3" id="KW-1185">Reference proteome</keyword>
<reference evidence="3" key="1">
    <citation type="journal article" date="2019" name="Int. J. Syst. Evol. Microbiol.">
        <title>The Global Catalogue of Microorganisms (GCM) 10K type strain sequencing project: providing services to taxonomists for standard genome sequencing and annotation.</title>
        <authorList>
            <consortium name="The Broad Institute Genomics Platform"/>
            <consortium name="The Broad Institute Genome Sequencing Center for Infectious Disease"/>
            <person name="Wu L."/>
            <person name="Ma J."/>
        </authorList>
    </citation>
    <scope>NUCLEOTIDE SEQUENCE [LARGE SCALE GENOMIC DNA]</scope>
    <source>
        <strain evidence="3">JCM 19125</strain>
    </source>
</reference>
<dbReference type="PANTHER" id="PTHR30212:SF2">
    <property type="entry name" value="PROTEIN YIIM"/>
    <property type="match status" value="1"/>
</dbReference>
<proteinExistence type="predicted"/>
<protein>
    <submittedName>
        <fullName evidence="2">MOSC domain-containing protein</fullName>
    </submittedName>
</protein>
<evidence type="ECO:0000259" key="1">
    <source>
        <dbReference type="PROSITE" id="PS51340"/>
    </source>
</evidence>
<dbReference type="PROSITE" id="PS51340">
    <property type="entry name" value="MOSC"/>
    <property type="match status" value="1"/>
</dbReference>
<evidence type="ECO:0000313" key="2">
    <source>
        <dbReference type="EMBL" id="GAA4887917.1"/>
    </source>
</evidence>
<dbReference type="Gene3D" id="2.40.33.20">
    <property type="entry name" value="PK beta-barrel domain-like"/>
    <property type="match status" value="1"/>
</dbReference>
<gene>
    <name evidence="2" type="ORF">GCM10025789_00060</name>
</gene>
<dbReference type="PANTHER" id="PTHR30212">
    <property type="entry name" value="PROTEIN YIIM"/>
    <property type="match status" value="1"/>
</dbReference>
<dbReference type="EMBL" id="BAABLV010000001">
    <property type="protein sequence ID" value="GAA4887917.1"/>
    <property type="molecule type" value="Genomic_DNA"/>
</dbReference>
<comment type="caution">
    <text evidence="2">The sequence shown here is derived from an EMBL/GenBank/DDBJ whole genome shotgun (WGS) entry which is preliminary data.</text>
</comment>
<evidence type="ECO:0000313" key="3">
    <source>
        <dbReference type="Proteomes" id="UP001501521"/>
    </source>
</evidence>
<dbReference type="Proteomes" id="UP001501521">
    <property type="component" value="Unassembled WGS sequence"/>
</dbReference>
<feature type="domain" description="MOSC" evidence="1">
    <location>
        <begin position="44"/>
        <end position="183"/>
    </location>
</feature>
<dbReference type="InterPro" id="IPR005302">
    <property type="entry name" value="MoCF_Sase_C"/>
</dbReference>
<dbReference type="Pfam" id="PF03475">
    <property type="entry name" value="YiiM_3-alpha"/>
    <property type="match status" value="1"/>
</dbReference>
<dbReference type="InterPro" id="IPR052353">
    <property type="entry name" value="Benzoxazolinone_Detox_Enz"/>
</dbReference>
<dbReference type="SUPFAM" id="SSF50800">
    <property type="entry name" value="PK beta-barrel domain-like"/>
    <property type="match status" value="1"/>
</dbReference>
<organism evidence="2 3">
    <name type="scientific">Tessaracoccus lubricantis</name>
    <dbReference type="NCBI Taxonomy" id="545543"/>
    <lineage>
        <taxon>Bacteria</taxon>
        <taxon>Bacillati</taxon>
        <taxon>Actinomycetota</taxon>
        <taxon>Actinomycetes</taxon>
        <taxon>Propionibacteriales</taxon>
        <taxon>Propionibacteriaceae</taxon>
        <taxon>Tessaracoccus</taxon>
    </lineage>
</organism>
<dbReference type="Pfam" id="PF03473">
    <property type="entry name" value="MOSC"/>
    <property type="match status" value="1"/>
</dbReference>
<sequence>MTRRLPRAYGGGMEILARIAAVRVGRVQTHLWEGREVSSGAVKHAIDGPVHLGPLGFDGDEQADTAVHGGPEKAALLYAAHHYPRWHAERSLAMPDGGFFENLTLADVDGAGPDETTVVLGETWRIGGAVVQVSQPRSPCWKLAKRWGIPSLVLDVQETGWSGWYVRVLEPGAVAAGDAVELLERPDEPTVAEVARVMNRDKRDLDGARRLLASQQLPQRWRQKLEKRLAGAVEDDSARLNGTSG</sequence>
<dbReference type="InterPro" id="IPR011037">
    <property type="entry name" value="Pyrv_Knase-like_insert_dom_sf"/>
</dbReference>